<dbReference type="SUPFAM" id="SSF52980">
    <property type="entry name" value="Restriction endonuclease-like"/>
    <property type="match status" value="1"/>
</dbReference>
<keyword evidence="3" id="KW-1185">Reference proteome</keyword>
<accession>A0ABQ9EL95</accession>
<reference evidence="2 3" key="1">
    <citation type="submission" date="2022-12" db="EMBL/GenBank/DDBJ databases">
        <title>Chromosome-level genome of Tegillarca granosa.</title>
        <authorList>
            <person name="Kim J."/>
        </authorList>
    </citation>
    <scope>NUCLEOTIDE SEQUENCE [LARGE SCALE GENOMIC DNA]</scope>
    <source>
        <strain evidence="2">Teg-2019</strain>
        <tissue evidence="2">Adductor muscle</tissue>
    </source>
</reference>
<proteinExistence type="predicted"/>
<dbReference type="Proteomes" id="UP001217089">
    <property type="component" value="Unassembled WGS sequence"/>
</dbReference>
<feature type="domain" description="YqaJ viral recombinase" evidence="1">
    <location>
        <begin position="31"/>
        <end position="132"/>
    </location>
</feature>
<evidence type="ECO:0000313" key="3">
    <source>
        <dbReference type="Proteomes" id="UP001217089"/>
    </source>
</evidence>
<dbReference type="PANTHER" id="PTHR46609">
    <property type="entry name" value="EXONUCLEASE, PHAGE-TYPE/RECB, C-TERMINAL DOMAIN-CONTAINING PROTEIN"/>
    <property type="match status" value="1"/>
</dbReference>
<protein>
    <recommendedName>
        <fullName evidence="1">YqaJ viral recombinase domain-containing protein</fullName>
    </recommendedName>
</protein>
<evidence type="ECO:0000313" key="2">
    <source>
        <dbReference type="EMBL" id="KAJ8304018.1"/>
    </source>
</evidence>
<dbReference type="Pfam" id="PF09588">
    <property type="entry name" value="YqaJ"/>
    <property type="match status" value="1"/>
</dbReference>
<dbReference type="InterPro" id="IPR011604">
    <property type="entry name" value="PDDEXK-like_dom_sf"/>
</dbReference>
<dbReference type="EMBL" id="JARBDR010000903">
    <property type="protein sequence ID" value="KAJ8304018.1"/>
    <property type="molecule type" value="Genomic_DNA"/>
</dbReference>
<name>A0ABQ9EL95_TEGGR</name>
<comment type="caution">
    <text evidence="2">The sequence shown here is derived from an EMBL/GenBank/DDBJ whole genome shotgun (WGS) entry which is preliminary data.</text>
</comment>
<dbReference type="InterPro" id="IPR011335">
    <property type="entry name" value="Restrct_endonuc-II-like"/>
</dbReference>
<dbReference type="PANTHER" id="PTHR46609:SF8">
    <property type="entry name" value="YQAJ VIRAL RECOMBINASE DOMAIN-CONTAINING PROTEIN"/>
    <property type="match status" value="1"/>
</dbReference>
<dbReference type="InterPro" id="IPR051703">
    <property type="entry name" value="NF-kappa-B_Signaling_Reg"/>
</dbReference>
<organism evidence="2 3">
    <name type="scientific">Tegillarca granosa</name>
    <name type="common">Malaysian cockle</name>
    <name type="synonym">Anadara granosa</name>
    <dbReference type="NCBI Taxonomy" id="220873"/>
    <lineage>
        <taxon>Eukaryota</taxon>
        <taxon>Metazoa</taxon>
        <taxon>Spiralia</taxon>
        <taxon>Lophotrochozoa</taxon>
        <taxon>Mollusca</taxon>
        <taxon>Bivalvia</taxon>
        <taxon>Autobranchia</taxon>
        <taxon>Pteriomorphia</taxon>
        <taxon>Arcoida</taxon>
        <taxon>Arcoidea</taxon>
        <taxon>Arcidae</taxon>
        <taxon>Tegillarca</taxon>
    </lineage>
</organism>
<dbReference type="Gene3D" id="3.90.320.10">
    <property type="match status" value="1"/>
</dbReference>
<gene>
    <name evidence="2" type="ORF">KUTeg_017601</name>
</gene>
<sequence>METSIHPLEEKMSQMIFKDGNCKGQRESGMWKTLHHGRITSSLFGDVLVAGDSANSLVKLIIEDSNLEKYNRLPEAKQWGIDHEKDAKKDYADIKAAISDNFRIKSFLGASGDGSVTDGTGSGVLEIKCPFSVGGIRVTNMQVSDIIALDDKKFSLENSIEIKKVSKVLCSTSR</sequence>
<dbReference type="InterPro" id="IPR019080">
    <property type="entry name" value="YqaJ_viral_recombinase"/>
</dbReference>
<evidence type="ECO:0000259" key="1">
    <source>
        <dbReference type="Pfam" id="PF09588"/>
    </source>
</evidence>